<dbReference type="OrthoDB" id="9448935at2759"/>
<dbReference type="Gene3D" id="2.40.10.10">
    <property type="entry name" value="Trypsin-like serine proteases"/>
    <property type="match status" value="3"/>
</dbReference>
<dbReference type="EMBL" id="CAMXCT020004323">
    <property type="protein sequence ID" value="CAL1161945.1"/>
    <property type="molecule type" value="Genomic_DNA"/>
</dbReference>
<keyword evidence="11" id="KW-1185">Reference proteome</keyword>
<dbReference type="Pfam" id="PF00089">
    <property type="entry name" value="Trypsin"/>
    <property type="match status" value="3"/>
</dbReference>
<evidence type="ECO:0000313" key="10">
    <source>
        <dbReference type="EMBL" id="CAL4795882.1"/>
    </source>
</evidence>
<protein>
    <submittedName>
        <fullName evidence="10">Transmembrane protease serine 6 (Matriptase-2)</fullName>
    </submittedName>
</protein>
<dbReference type="InterPro" id="IPR018114">
    <property type="entry name" value="TRYPSIN_HIS"/>
</dbReference>
<dbReference type="GO" id="GO:0004252">
    <property type="term" value="F:serine-type endopeptidase activity"/>
    <property type="evidence" value="ECO:0007669"/>
    <property type="project" value="InterPro"/>
</dbReference>
<feature type="region of interest" description="Disordered" evidence="5">
    <location>
        <begin position="1098"/>
        <end position="1117"/>
    </location>
</feature>
<dbReference type="InterPro" id="IPR001314">
    <property type="entry name" value="Peptidase_S1A"/>
</dbReference>
<comment type="caution">
    <text evidence="8">The sequence shown here is derived from an EMBL/GenBank/DDBJ whole genome shotgun (WGS) entry which is preliminary data.</text>
</comment>
<dbReference type="FunFam" id="2.40.10.10:FF:000002">
    <property type="entry name" value="Transmembrane protease serine"/>
    <property type="match status" value="1"/>
</dbReference>
<evidence type="ECO:0000256" key="2">
    <source>
        <dbReference type="ARBA" id="ARBA00022825"/>
    </source>
</evidence>
<evidence type="ECO:0000256" key="1">
    <source>
        <dbReference type="ARBA" id="ARBA00022670"/>
    </source>
</evidence>
<evidence type="ECO:0000256" key="3">
    <source>
        <dbReference type="ARBA" id="ARBA00023157"/>
    </source>
</evidence>
<dbReference type="PRINTS" id="PR00722">
    <property type="entry name" value="CHYMOTRYPSIN"/>
</dbReference>
<feature type="region of interest" description="Disordered" evidence="5">
    <location>
        <begin position="495"/>
        <end position="529"/>
    </location>
</feature>
<keyword evidence="6 10" id="KW-0812">Transmembrane</keyword>
<evidence type="ECO:0000259" key="7">
    <source>
        <dbReference type="PROSITE" id="PS50240"/>
    </source>
</evidence>
<dbReference type="PROSITE" id="PS00134">
    <property type="entry name" value="TRYPSIN_HIS"/>
    <property type="match status" value="2"/>
</dbReference>
<feature type="transmembrane region" description="Helical" evidence="6">
    <location>
        <begin position="1428"/>
        <end position="1448"/>
    </location>
</feature>
<keyword evidence="2 4" id="KW-0720">Serine protease</keyword>
<dbReference type="InterPro" id="IPR001254">
    <property type="entry name" value="Trypsin_dom"/>
</dbReference>
<proteinExistence type="predicted"/>
<dbReference type="Proteomes" id="UP001152797">
    <property type="component" value="Unassembled WGS sequence"/>
</dbReference>
<name>A0A9P1DE38_9DINO</name>
<dbReference type="PROSITE" id="PS50240">
    <property type="entry name" value="TRYPSIN_DOM"/>
    <property type="match status" value="3"/>
</dbReference>
<dbReference type="GO" id="GO:0006508">
    <property type="term" value="P:proteolysis"/>
    <property type="evidence" value="ECO:0007669"/>
    <property type="project" value="UniProtKB-KW"/>
</dbReference>
<evidence type="ECO:0000256" key="6">
    <source>
        <dbReference type="SAM" id="Phobius"/>
    </source>
</evidence>
<reference evidence="8" key="1">
    <citation type="submission" date="2022-10" db="EMBL/GenBank/DDBJ databases">
        <authorList>
            <person name="Chen Y."/>
            <person name="Dougan E. K."/>
            <person name="Chan C."/>
            <person name="Rhodes N."/>
            <person name="Thang M."/>
        </authorList>
    </citation>
    <scope>NUCLEOTIDE SEQUENCE</scope>
</reference>
<dbReference type="SMART" id="SM00020">
    <property type="entry name" value="Tryp_SPc"/>
    <property type="match status" value="2"/>
</dbReference>
<gene>
    <name evidence="8" type="ORF">C1SCF055_LOCUS34000</name>
</gene>
<dbReference type="EMBL" id="CAMXCT030004323">
    <property type="protein sequence ID" value="CAL4795882.1"/>
    <property type="molecule type" value="Genomic_DNA"/>
</dbReference>
<dbReference type="InterPro" id="IPR043504">
    <property type="entry name" value="Peptidase_S1_PA_chymotrypsin"/>
</dbReference>
<dbReference type="InterPro" id="IPR009003">
    <property type="entry name" value="Peptidase_S1_PA"/>
</dbReference>
<sequence length="2398" mass="261911">MADGERTAETGGHMFFEPVTQACGSPLHPGLSAQFVPTALSKCPQRPIGSPGPRRVGEGAVHFLNFEERMPEREGIPPLQFGEAYTSPSLAPSVPGEPTTLGTSAAGRVAAAKLRWQVSIQSMIQDRPWHFCGGTLITPQWVLTAAHCAAEVTNVCQLKLEVSPGKPFPPISLDLPVLSIAGGAAFQPSLPPFSLDFSLAVFAVQAAPKSVSGRSSAQTLGLLPPRQPHQEKQDRVSFGDYNSFAELLPECPDRLLGVCSRLKGGSHTVEYRARRAWEAGYWASLCLRKKIRCPRATLPIDLKPAVYIIVQARGLSAPTRVSRASDLARITGKFCEETICHGFPSLAEAEVYCAALGITAYVVMRRPGGVLLMVPDQVIDTEVLMDHSVSPEDGSEPLVGPFNTFSVPLLCSSPEGGLVDAGEEVRFLAIDMSLPGISGLLQPYPEDGEDTDLINHFAHFDSSARPSFPEALAQIRQWLDEQAVDRAGFYTAMEEEEQIPPTSPKAATKARGSVPGSTMPAKAGAAPKARKHTVASLAEQVEVLMGALPEISEQLAALAKRTEEQQQQHGQPQQENPRPKTSKQQPPGPPATFRPLAGAKAAMPVSALVAGHPCTDFSRLSALAGPSPIARPAPANAAPIQPEQTLEEDEPFDPALMAEADNIGSPMAQALLQQAKALQAIMSHFHSTSTDPMSDLSSSTPTTGIKEREAVFDEFDNAASEKFPEKERLSTFSFTFEAWCMSLARRCLKSRTGFSFFLSKTLCLSRDGPIAHPTALFPLPMPTKSFAAGPDRSKSSTAKSIAIDRALHVLVSALNYIYWSRGMPPLDQIRRQPNEIQAKAISNLRLLLEACDRGSPIQVSSSGRKNLQLVCRLQELALAAENLGIHSGPYAEVVEHAEVPVNNTAFPQLQPFSNLVPERLKITGRGQWDASKFIEPELYMAFCEPQVIELEQPIFDRGIPNFEVDSPSTVLELFEKWDKLGLLELHPPSSIMTGQTGRVNLQCVQGHGVRLCVTDRSDYYHQVSVSYERSRTNIVWPPMPLQNFVKFEAYKRYVQRANQSKKAIDRTVHGDMLNGHRPDSMPLDVWQKRTLQDADDFGDEEHHEDVFGEAQKQPGPSRPLAQRFDFIEVCGGSGVISEEMNALGYVVGPIIDITYSAQYDLIDVRTLEWLMFLVQNRRVRALALEPPCTTFSAAAYPACRSYQQPRGWNQKSRKVWLGNRLAFACLSLILVAAHSMVLALLETPRRSKMGWLKEWLYLLSLPNVEENFTASCSFGSPYQKESKFLTCNMRARGICKPCTRDHEHVRIQGQLTKGSAVYCKGLAIALANLFHVHLQIEEKFLQKHEIAAEGLESVFVNEVMKRQAWKVGSAWRWTGKSHINVLEMASVFQAIKTAARRGGGRVCLLVDSNVVVRSVAKGRSSSKALASLLRKIMAVSLAFGIFIAILFVPTRLNVADDPTRSAPLRDPLRGKTFLADLDSDGLFKLAELPRLRRWISNWTSLFLGLCSLHAIPHAALSISNPRFRSSLPPVDFYQHLLEFDATLGYPGEGPHVAVAGRFWILIFALCVVSCHGMLPRHRDDQRRASLRGEKPLFSGRPVQVLTRTNRDKLLDQFKAWLTARGDNLQEILAGAYVNPETIVAKLVLQAYRRDLVLPADVGFTSTSVFLRVRVQNSWGEGKKQRDWKRDLNSAVTRRVKKIYSNPSYNVQVESDSDFALIELDAPMPITECIGPACLPSANDPTDRTGSECIITGWGTVSSSGPLPDSLQEAAVTVLNDTACVKAYAKQNDTVTDTMFCATGTSAHGITDTCQGDSGGPLVCEENGHFVVRGVTSWGEGCGMEGFPGVYARVTSALDWIHDVMDGKVKQSDFEPDNVDYGGAMWKVVDGDCVMDEKHCIMSPGFPKNYTSADFCRIAVNDSVAVPIVVEKFDTEMNYDSLIVNCESYSGTRSPLGVVPESDIYWTSDGSLTSAGWPLSFVQRVQCQAGLSSPLGKARETGTLLALLSGCAWGELHRVVGSGLGAWTQCGVKGRERQRIVNGQDAGECVWRWQASINTDRYGQFCGATLITSDWILTAAHCVKDVHSPCAVQSLRIGVGAYSRSLRELANDEHSVERRVQGIYIHPLYQKNVNHDYDFALIRLDKAVPINRCIGVACLPTDAHVGSNCTITGWGTLHSQGGQPEVLQQAPVEFVNRKSCEENYTATKDTITASMMCAAGRSKGGITDSCQGDSGGPLVCQQGDGRYSVQGVTSWGQGCGLPNFPGVYARVASSLAWIEDVLEGKVKPKAVAHEDEVKVNFKGQVFVVLTGDCTVDEDGCVSSPGYDSGAYGNNERCRIAVNAAVATPLRVENFSTEAGYDSVVVNCRRYSGSKGPSGVIPSSSILWSTDSSTVDEGWKLCPS</sequence>
<keyword evidence="6" id="KW-0472">Membrane</keyword>
<feature type="region of interest" description="Disordered" evidence="5">
    <location>
        <begin position="559"/>
        <end position="595"/>
    </location>
</feature>
<dbReference type="PROSITE" id="PS00135">
    <property type="entry name" value="TRYPSIN_SER"/>
    <property type="match status" value="2"/>
</dbReference>
<feature type="domain" description="Peptidase S1" evidence="7">
    <location>
        <begin position="1585"/>
        <end position="1861"/>
    </location>
</feature>
<evidence type="ECO:0000313" key="8">
    <source>
        <dbReference type="EMBL" id="CAI4008570.1"/>
    </source>
</evidence>
<reference evidence="9" key="2">
    <citation type="submission" date="2024-04" db="EMBL/GenBank/DDBJ databases">
        <authorList>
            <person name="Chen Y."/>
            <person name="Shah S."/>
            <person name="Dougan E. K."/>
            <person name="Thang M."/>
            <person name="Chan C."/>
        </authorList>
    </citation>
    <scope>NUCLEOTIDE SEQUENCE [LARGE SCALE GENOMIC DNA]</scope>
</reference>
<feature type="domain" description="Peptidase S1" evidence="7">
    <location>
        <begin position="2035"/>
        <end position="2278"/>
    </location>
</feature>
<dbReference type="PANTHER" id="PTHR24252:SF7">
    <property type="entry name" value="HYALIN"/>
    <property type="match status" value="1"/>
</dbReference>
<dbReference type="FunFam" id="2.40.10.10:FF:000003">
    <property type="entry name" value="Transmembrane serine protease 3"/>
    <property type="match status" value="1"/>
</dbReference>
<keyword evidence="1 4" id="KW-0645">Protease</keyword>
<keyword evidence="4" id="KW-0378">Hydrolase</keyword>
<dbReference type="PANTHER" id="PTHR24252">
    <property type="entry name" value="ACROSIN-RELATED"/>
    <property type="match status" value="1"/>
</dbReference>
<keyword evidence="6" id="KW-1133">Transmembrane helix</keyword>
<dbReference type="InterPro" id="IPR033116">
    <property type="entry name" value="TRYPSIN_SER"/>
</dbReference>
<dbReference type="EMBL" id="CAMXCT010004323">
    <property type="protein sequence ID" value="CAI4008570.1"/>
    <property type="molecule type" value="Genomic_DNA"/>
</dbReference>
<evidence type="ECO:0000313" key="9">
    <source>
        <dbReference type="EMBL" id="CAL1161945.1"/>
    </source>
</evidence>
<evidence type="ECO:0000256" key="5">
    <source>
        <dbReference type="SAM" id="MobiDB-lite"/>
    </source>
</evidence>
<feature type="domain" description="Peptidase S1" evidence="7">
    <location>
        <begin position="100"/>
        <end position="484"/>
    </location>
</feature>
<keyword evidence="3" id="KW-1015">Disulfide bond</keyword>
<evidence type="ECO:0000313" key="11">
    <source>
        <dbReference type="Proteomes" id="UP001152797"/>
    </source>
</evidence>
<dbReference type="SUPFAM" id="SSF50494">
    <property type="entry name" value="Trypsin-like serine proteases"/>
    <property type="match status" value="4"/>
</dbReference>
<accession>A0A9P1DE38</accession>
<evidence type="ECO:0000256" key="4">
    <source>
        <dbReference type="RuleBase" id="RU363034"/>
    </source>
</evidence>
<organism evidence="8">
    <name type="scientific">Cladocopium goreaui</name>
    <dbReference type="NCBI Taxonomy" id="2562237"/>
    <lineage>
        <taxon>Eukaryota</taxon>
        <taxon>Sar</taxon>
        <taxon>Alveolata</taxon>
        <taxon>Dinophyceae</taxon>
        <taxon>Suessiales</taxon>
        <taxon>Symbiodiniaceae</taxon>
        <taxon>Cladocopium</taxon>
    </lineage>
</organism>
<dbReference type="CDD" id="cd00190">
    <property type="entry name" value="Tryp_SPc"/>
    <property type="match status" value="2"/>
</dbReference>